<organism evidence="2 3">
    <name type="scientific">Trichinella zimbabwensis</name>
    <dbReference type="NCBI Taxonomy" id="268475"/>
    <lineage>
        <taxon>Eukaryota</taxon>
        <taxon>Metazoa</taxon>
        <taxon>Ecdysozoa</taxon>
        <taxon>Nematoda</taxon>
        <taxon>Enoplea</taxon>
        <taxon>Dorylaimia</taxon>
        <taxon>Trichinellida</taxon>
        <taxon>Trichinellidae</taxon>
        <taxon>Trichinella</taxon>
    </lineage>
</organism>
<dbReference type="Proteomes" id="UP000055024">
    <property type="component" value="Unassembled WGS sequence"/>
</dbReference>
<sequence>MEGTLTMTLLCCFRSHLGFSFTGLTPKYVDVSVTRRLSYHATAIISRALVVLKSVVPRPLTSMDNRGVCWILLFRMSIYLLP</sequence>
<comment type="caution">
    <text evidence="2">The sequence shown here is derived from an EMBL/GenBank/DDBJ whole genome shotgun (WGS) entry which is preliminary data.</text>
</comment>
<feature type="chain" id="PRO_5006878900" description="Secreted protein" evidence="1">
    <location>
        <begin position="19"/>
        <end position="82"/>
    </location>
</feature>
<proteinExistence type="predicted"/>
<gene>
    <name evidence="2" type="ORF">T11_17628</name>
</gene>
<reference evidence="2 3" key="1">
    <citation type="submission" date="2015-01" db="EMBL/GenBank/DDBJ databases">
        <title>Evolution of Trichinella species and genotypes.</title>
        <authorList>
            <person name="Korhonen P.K."/>
            <person name="Edoardo P."/>
            <person name="Giuseppe L.R."/>
            <person name="Gasser R.B."/>
        </authorList>
    </citation>
    <scope>NUCLEOTIDE SEQUENCE [LARGE SCALE GENOMIC DNA]</scope>
    <source>
        <strain evidence="2">ISS1029</strain>
    </source>
</reference>
<evidence type="ECO:0000313" key="3">
    <source>
        <dbReference type="Proteomes" id="UP000055024"/>
    </source>
</evidence>
<evidence type="ECO:0008006" key="4">
    <source>
        <dbReference type="Google" id="ProtNLM"/>
    </source>
</evidence>
<evidence type="ECO:0000256" key="1">
    <source>
        <dbReference type="SAM" id="SignalP"/>
    </source>
</evidence>
<dbReference type="AlphaFoldDB" id="A0A0V1H704"/>
<evidence type="ECO:0000313" key="2">
    <source>
        <dbReference type="EMBL" id="KRZ05940.1"/>
    </source>
</evidence>
<dbReference type="EMBL" id="JYDP01000128">
    <property type="protein sequence ID" value="KRZ05940.1"/>
    <property type="molecule type" value="Genomic_DNA"/>
</dbReference>
<accession>A0A0V1H704</accession>
<protein>
    <recommendedName>
        <fullName evidence="4">Secreted protein</fullName>
    </recommendedName>
</protein>
<name>A0A0V1H704_9BILA</name>
<keyword evidence="1" id="KW-0732">Signal</keyword>
<keyword evidence="3" id="KW-1185">Reference proteome</keyword>
<feature type="signal peptide" evidence="1">
    <location>
        <begin position="1"/>
        <end position="18"/>
    </location>
</feature>